<proteinExistence type="inferred from homology"/>
<feature type="region of interest" description="Disordered" evidence="2">
    <location>
        <begin position="180"/>
        <end position="208"/>
    </location>
</feature>
<dbReference type="SUPFAM" id="SSF53335">
    <property type="entry name" value="S-adenosyl-L-methionine-dependent methyltransferases"/>
    <property type="match status" value="1"/>
</dbReference>
<organism evidence="3 4">
    <name type="scientific">[Torrubiella] hemipterigena</name>
    <dbReference type="NCBI Taxonomy" id="1531966"/>
    <lineage>
        <taxon>Eukaryota</taxon>
        <taxon>Fungi</taxon>
        <taxon>Dikarya</taxon>
        <taxon>Ascomycota</taxon>
        <taxon>Pezizomycotina</taxon>
        <taxon>Sordariomycetes</taxon>
        <taxon>Hypocreomycetidae</taxon>
        <taxon>Hypocreales</taxon>
        <taxon>Clavicipitaceae</taxon>
        <taxon>Clavicipitaceae incertae sedis</taxon>
        <taxon>'Torrubiella' clade</taxon>
    </lineage>
</organism>
<evidence type="ECO:0000256" key="2">
    <source>
        <dbReference type="SAM" id="MobiDB-lite"/>
    </source>
</evidence>
<reference evidence="3 4" key="1">
    <citation type="journal article" date="2015" name="Genome Announc.">
        <title>Draft Genome Sequence and Gene Annotation of the Entomopathogenic Fungus Verticillium hemipterigenum.</title>
        <authorList>
            <person name="Horn F."/>
            <person name="Habel A."/>
            <person name="Scharf D.H."/>
            <person name="Dworschak J."/>
            <person name="Brakhage A.A."/>
            <person name="Guthke R."/>
            <person name="Hertweck C."/>
            <person name="Linde J."/>
        </authorList>
    </citation>
    <scope>NUCLEOTIDE SEQUENCE [LARGE SCALE GENOMIC DNA]</scope>
</reference>
<feature type="compositionally biased region" description="Basic residues" evidence="2">
    <location>
        <begin position="185"/>
        <end position="195"/>
    </location>
</feature>
<accession>A0A0A1SSZ0</accession>
<dbReference type="InterPro" id="IPR029063">
    <property type="entry name" value="SAM-dependent_MTases_sf"/>
</dbReference>
<keyword evidence="4" id="KW-1185">Reference proteome</keyword>
<name>A0A0A1SSZ0_9HYPO</name>
<gene>
    <name evidence="3" type="ORF">VHEMI01381</name>
</gene>
<dbReference type="HOGENOM" id="CLU_037990_1_0_1"/>
<evidence type="ECO:0000313" key="4">
    <source>
        <dbReference type="Proteomes" id="UP000039046"/>
    </source>
</evidence>
<protein>
    <recommendedName>
        <fullName evidence="5">Methyltransferase domain-containing protein</fullName>
    </recommendedName>
</protein>
<evidence type="ECO:0008006" key="5">
    <source>
        <dbReference type="Google" id="ProtNLM"/>
    </source>
</evidence>
<dbReference type="EMBL" id="CDHN01000001">
    <property type="protein sequence ID" value="CEJ81241.1"/>
    <property type="molecule type" value="Genomic_DNA"/>
</dbReference>
<evidence type="ECO:0000256" key="1">
    <source>
        <dbReference type="ARBA" id="ARBA00038158"/>
    </source>
</evidence>
<dbReference type="Gene3D" id="3.40.50.150">
    <property type="entry name" value="Vaccinia Virus protein VP39"/>
    <property type="match status" value="1"/>
</dbReference>
<sequence>MADTFAQKNEQYWTKAADDVHSQEWVHKLQAQIQAYLTNNGDWIGATITKDAAGKPTGKLMDYACGNGIVSRSLHKQFGQLVGVDLAEGMLAKYRGTANDLGLSESQMMTVQGNLLLEDEQPTKPALSREQLTNFAVVAICMALHHVDDIDLAIKKLAERLRTGGVLLVIDWAKRDAEPAGTGARHSHEHYHHSHGYNQNGDKIHSHHPAAHTISHDSFTKETIFRLFEQAGCGDAKFALADKLSEVPGARSGKMQLFFARATKF</sequence>
<dbReference type="STRING" id="1531966.A0A0A1SSZ0"/>
<dbReference type="Proteomes" id="UP000039046">
    <property type="component" value="Unassembled WGS sequence"/>
</dbReference>
<comment type="similarity">
    <text evidence="1">Belongs to the methyltransferase superfamily. LaeA methyltransferase family.</text>
</comment>
<dbReference type="CDD" id="cd02440">
    <property type="entry name" value="AdoMet_MTases"/>
    <property type="match status" value="1"/>
</dbReference>
<dbReference type="PANTHER" id="PTHR43591:SF108">
    <property type="entry name" value="S-ADENOSYL-L-METHIONINE-DEPENDENT METHYLTRANSFERASE"/>
    <property type="match status" value="1"/>
</dbReference>
<dbReference type="OrthoDB" id="3647at2759"/>
<dbReference type="Pfam" id="PF13489">
    <property type="entry name" value="Methyltransf_23"/>
    <property type="match status" value="1"/>
</dbReference>
<dbReference type="AlphaFoldDB" id="A0A0A1SSZ0"/>
<dbReference type="PANTHER" id="PTHR43591">
    <property type="entry name" value="METHYLTRANSFERASE"/>
    <property type="match status" value="1"/>
</dbReference>
<evidence type="ECO:0000313" key="3">
    <source>
        <dbReference type="EMBL" id="CEJ81241.1"/>
    </source>
</evidence>